<sequence length="67" mass="7505">MLRWLGLDVKRYLAAIDEDCLGDVCLNISWCLVTTDREVYLELSLIEADGDVCLDIKRCLAAVDGEV</sequence>
<gene>
    <name evidence="1" type="ORF">NDU88_000072</name>
</gene>
<dbReference type="AlphaFoldDB" id="A0AAV7KNK9"/>
<evidence type="ECO:0000313" key="1">
    <source>
        <dbReference type="EMBL" id="KAJ1079839.1"/>
    </source>
</evidence>
<organism evidence="1 2">
    <name type="scientific">Pleurodeles waltl</name>
    <name type="common">Iberian ribbed newt</name>
    <dbReference type="NCBI Taxonomy" id="8319"/>
    <lineage>
        <taxon>Eukaryota</taxon>
        <taxon>Metazoa</taxon>
        <taxon>Chordata</taxon>
        <taxon>Craniata</taxon>
        <taxon>Vertebrata</taxon>
        <taxon>Euteleostomi</taxon>
        <taxon>Amphibia</taxon>
        <taxon>Batrachia</taxon>
        <taxon>Caudata</taxon>
        <taxon>Salamandroidea</taxon>
        <taxon>Salamandridae</taxon>
        <taxon>Pleurodelinae</taxon>
        <taxon>Pleurodeles</taxon>
    </lineage>
</organism>
<name>A0AAV7KNK9_PLEWA</name>
<evidence type="ECO:0000313" key="2">
    <source>
        <dbReference type="Proteomes" id="UP001066276"/>
    </source>
</evidence>
<dbReference type="EMBL" id="JANPWB010000016">
    <property type="protein sequence ID" value="KAJ1079839.1"/>
    <property type="molecule type" value="Genomic_DNA"/>
</dbReference>
<protein>
    <submittedName>
        <fullName evidence="1">Uncharacterized protein</fullName>
    </submittedName>
</protein>
<dbReference type="Proteomes" id="UP001066276">
    <property type="component" value="Chromosome 12"/>
</dbReference>
<keyword evidence="2" id="KW-1185">Reference proteome</keyword>
<accession>A0AAV7KNK9</accession>
<comment type="caution">
    <text evidence="1">The sequence shown here is derived from an EMBL/GenBank/DDBJ whole genome shotgun (WGS) entry which is preliminary data.</text>
</comment>
<proteinExistence type="predicted"/>
<reference evidence="1" key="1">
    <citation type="journal article" date="2022" name="bioRxiv">
        <title>Sequencing and chromosome-scale assembly of the giantPleurodeles waltlgenome.</title>
        <authorList>
            <person name="Brown T."/>
            <person name="Elewa A."/>
            <person name="Iarovenko S."/>
            <person name="Subramanian E."/>
            <person name="Araus A.J."/>
            <person name="Petzold A."/>
            <person name="Susuki M."/>
            <person name="Suzuki K.-i.T."/>
            <person name="Hayashi T."/>
            <person name="Toyoda A."/>
            <person name="Oliveira C."/>
            <person name="Osipova E."/>
            <person name="Leigh N.D."/>
            <person name="Simon A."/>
            <person name="Yun M.H."/>
        </authorList>
    </citation>
    <scope>NUCLEOTIDE SEQUENCE</scope>
    <source>
        <strain evidence="1">20211129_DDA</strain>
        <tissue evidence="1">Liver</tissue>
    </source>
</reference>